<protein>
    <recommendedName>
        <fullName evidence="3">YjcQ protein</fullName>
    </recommendedName>
</protein>
<reference evidence="1 2" key="1">
    <citation type="journal article" date="2019" name="Int. J. Syst. Evol. Microbiol.">
        <title>The Global Catalogue of Microorganisms (GCM) 10K type strain sequencing project: providing services to taxonomists for standard genome sequencing and annotation.</title>
        <authorList>
            <consortium name="The Broad Institute Genomics Platform"/>
            <consortium name="The Broad Institute Genome Sequencing Center for Infectious Disease"/>
            <person name="Wu L."/>
            <person name="Ma J."/>
        </authorList>
    </citation>
    <scope>NUCLEOTIDE SEQUENCE [LARGE SCALE GENOMIC DNA]</scope>
    <source>
        <strain evidence="1 2">JCM 14232</strain>
    </source>
</reference>
<accession>A0ABN1AM61</accession>
<dbReference type="Proteomes" id="UP001410648">
    <property type="component" value="Unassembled WGS sequence"/>
</dbReference>
<sequence length="100" mass="11594">MKQYSERIYIAVLKIVKNDLDFDILLSESFSYADIGLIIKYLKRNGLVSDLSGYLEVTELGEKYIKDTAKKLRLGNIEKFIIPQLKDVIEKNSKFDVYLP</sequence>
<name>A0ABN1AM61_9LACT</name>
<evidence type="ECO:0000313" key="2">
    <source>
        <dbReference type="Proteomes" id="UP001410648"/>
    </source>
</evidence>
<gene>
    <name evidence="1" type="ORF">GCM10008936_07380</name>
</gene>
<evidence type="ECO:0008006" key="3">
    <source>
        <dbReference type="Google" id="ProtNLM"/>
    </source>
</evidence>
<dbReference type="EMBL" id="BAAADA010000060">
    <property type="protein sequence ID" value="GAA0479901.1"/>
    <property type="molecule type" value="Genomic_DNA"/>
</dbReference>
<proteinExistence type="predicted"/>
<comment type="caution">
    <text evidence="1">The sequence shown here is derived from an EMBL/GenBank/DDBJ whole genome shotgun (WGS) entry which is preliminary data.</text>
</comment>
<keyword evidence="2" id="KW-1185">Reference proteome</keyword>
<dbReference type="RefSeq" id="WP_346024218.1">
    <property type="nucleotide sequence ID" value="NZ_BAAADA010000060.1"/>
</dbReference>
<organism evidence="1 2">
    <name type="scientific">Alkalibacterium indicireducens</name>
    <dbReference type="NCBI Taxonomy" id="398758"/>
    <lineage>
        <taxon>Bacteria</taxon>
        <taxon>Bacillati</taxon>
        <taxon>Bacillota</taxon>
        <taxon>Bacilli</taxon>
        <taxon>Lactobacillales</taxon>
        <taxon>Carnobacteriaceae</taxon>
        <taxon>Alkalibacterium</taxon>
    </lineage>
</organism>
<evidence type="ECO:0000313" key="1">
    <source>
        <dbReference type="EMBL" id="GAA0479901.1"/>
    </source>
</evidence>